<keyword evidence="2" id="KW-1185">Reference proteome</keyword>
<evidence type="ECO:0000313" key="1">
    <source>
        <dbReference type="EMBL" id="OAQ20295.1"/>
    </source>
</evidence>
<sequence length="57" mass="6774">MELGNYFPSERALEVNLFIQMTNLKDKWWQKPMSTVQTVSYELQQKFVLTYELEGVA</sequence>
<dbReference type="Proteomes" id="UP000078390">
    <property type="component" value="Unassembled WGS sequence"/>
</dbReference>
<reference evidence="1 2" key="1">
    <citation type="submission" date="2016-04" db="EMBL/GenBank/DDBJ databases">
        <title>Genome analysis of Thermosulfurimonas dismutans, the first thermophilic sulfur-disproportionating bacterium of the phylum Thermodesulfobacteria.</title>
        <authorList>
            <person name="Mardanov A.V."/>
            <person name="Beletsky A.V."/>
            <person name="Kadnikov V.V."/>
            <person name="Slobodkin A.I."/>
            <person name="Ravin N.V."/>
        </authorList>
    </citation>
    <scope>NUCLEOTIDE SEQUENCE [LARGE SCALE GENOMIC DNA]</scope>
    <source>
        <strain evidence="1 2">S95</strain>
    </source>
</reference>
<name>A0A179D2K2_9BACT</name>
<evidence type="ECO:0000313" key="2">
    <source>
        <dbReference type="Proteomes" id="UP000078390"/>
    </source>
</evidence>
<dbReference type="AlphaFoldDB" id="A0A179D2K2"/>
<proteinExistence type="predicted"/>
<dbReference type="STRING" id="999894.TDIS_1650"/>
<organism evidence="1 2">
    <name type="scientific">Thermosulfurimonas dismutans</name>
    <dbReference type="NCBI Taxonomy" id="999894"/>
    <lineage>
        <taxon>Bacteria</taxon>
        <taxon>Pseudomonadati</taxon>
        <taxon>Thermodesulfobacteriota</taxon>
        <taxon>Thermodesulfobacteria</taxon>
        <taxon>Thermodesulfobacteriales</taxon>
        <taxon>Thermodesulfobacteriaceae</taxon>
        <taxon>Thermosulfurimonas</taxon>
    </lineage>
</organism>
<accession>A0A179D2K2</accession>
<gene>
    <name evidence="1" type="ORF">TDIS_1650</name>
</gene>
<comment type="caution">
    <text evidence="1">The sequence shown here is derived from an EMBL/GenBank/DDBJ whole genome shotgun (WGS) entry which is preliminary data.</text>
</comment>
<protein>
    <submittedName>
        <fullName evidence="1">Uncharacterized protein</fullName>
    </submittedName>
</protein>
<dbReference type="EMBL" id="LWLG01000013">
    <property type="protein sequence ID" value="OAQ20295.1"/>
    <property type="molecule type" value="Genomic_DNA"/>
</dbReference>